<keyword evidence="3" id="KW-1003">Cell membrane</keyword>
<dbReference type="FunFam" id="3.10.100.10:FF:000034">
    <property type="entry name" value="secretory phospholipase A2 receptor"/>
    <property type="match status" value="1"/>
</dbReference>
<feature type="domain" description="Fibronectin type-II" evidence="22">
    <location>
        <begin position="175"/>
        <end position="221"/>
    </location>
</feature>
<dbReference type="Gene3D" id="3.10.100.10">
    <property type="entry name" value="Mannose-Binding Protein A, subunit A"/>
    <property type="match status" value="8"/>
</dbReference>
<dbReference type="SMART" id="SM00458">
    <property type="entry name" value="RICIN"/>
    <property type="match status" value="1"/>
</dbReference>
<feature type="domain" description="C-type lectin" evidence="21">
    <location>
        <begin position="235"/>
        <end position="347"/>
    </location>
</feature>
<evidence type="ECO:0000256" key="20">
    <source>
        <dbReference type="SAM" id="Phobius"/>
    </source>
</evidence>
<dbReference type="GO" id="GO:0090238">
    <property type="term" value="P:positive regulation of arachidonate secretion"/>
    <property type="evidence" value="ECO:0007669"/>
    <property type="project" value="Ensembl"/>
</dbReference>
<dbReference type="InterPro" id="IPR016186">
    <property type="entry name" value="C-type_lectin-like/link_sf"/>
</dbReference>
<dbReference type="PROSITE" id="PS50231">
    <property type="entry name" value="RICIN_B_LECTIN"/>
    <property type="match status" value="1"/>
</dbReference>
<evidence type="ECO:0000313" key="23">
    <source>
        <dbReference type="Ensembl" id="ENSCPRP00005027167.1"/>
    </source>
</evidence>
<evidence type="ECO:0000256" key="10">
    <source>
        <dbReference type="ARBA" id="ARBA00022989"/>
    </source>
</evidence>
<feature type="domain" description="C-type lectin" evidence="21">
    <location>
        <begin position="812"/>
        <end position="932"/>
    </location>
</feature>
<evidence type="ECO:0000256" key="8">
    <source>
        <dbReference type="ARBA" id="ARBA00022734"/>
    </source>
</evidence>
<evidence type="ECO:0000256" key="17">
    <source>
        <dbReference type="ARBA" id="ARBA00044310"/>
    </source>
</evidence>
<protein>
    <recommendedName>
        <fullName evidence="15">Secretory phospholipase A2 receptor</fullName>
    </recommendedName>
    <alternativeName>
        <fullName evidence="17">180 kDa secretory phospholipase A2 receptor</fullName>
    </alternativeName>
    <alternativeName>
        <fullName evidence="16">M-type receptor</fullName>
    </alternativeName>
</protein>
<dbReference type="FunFam" id="2.80.10.50:FF:000039">
    <property type="entry name" value="Secretory phospholipase A2 receptor"/>
    <property type="match status" value="1"/>
</dbReference>
<dbReference type="Gene3D" id="2.10.10.10">
    <property type="entry name" value="Fibronectin, type II, collagen-binding"/>
    <property type="match status" value="1"/>
</dbReference>
<organism evidence="23 24">
    <name type="scientific">Crocodylus porosus</name>
    <name type="common">Saltwater crocodile</name>
    <name type="synonym">Estuarine crocodile</name>
    <dbReference type="NCBI Taxonomy" id="8502"/>
    <lineage>
        <taxon>Eukaryota</taxon>
        <taxon>Metazoa</taxon>
        <taxon>Chordata</taxon>
        <taxon>Craniata</taxon>
        <taxon>Vertebrata</taxon>
        <taxon>Euteleostomi</taxon>
        <taxon>Archelosauria</taxon>
        <taxon>Archosauria</taxon>
        <taxon>Crocodylia</taxon>
        <taxon>Longirostres</taxon>
        <taxon>Crocodylidae</taxon>
        <taxon>Crocodylus</taxon>
    </lineage>
</organism>
<keyword evidence="5" id="KW-0254">Endocytosis</keyword>
<feature type="domain" description="C-type lectin" evidence="21">
    <location>
        <begin position="515"/>
        <end position="627"/>
    </location>
</feature>
<evidence type="ECO:0000256" key="7">
    <source>
        <dbReference type="ARBA" id="ARBA00022729"/>
    </source>
</evidence>
<dbReference type="GO" id="GO:0005576">
    <property type="term" value="C:extracellular region"/>
    <property type="evidence" value="ECO:0007669"/>
    <property type="project" value="UniProtKB-SubCell"/>
</dbReference>
<dbReference type="InterPro" id="IPR050111">
    <property type="entry name" value="C-type_lectin/snaclec_domain"/>
</dbReference>
<keyword evidence="4" id="KW-0964">Secreted</keyword>
<dbReference type="CDD" id="cd00037">
    <property type="entry name" value="CLECT"/>
    <property type="match status" value="8"/>
</dbReference>
<keyword evidence="6 20" id="KW-0812">Transmembrane</keyword>
<evidence type="ECO:0000256" key="11">
    <source>
        <dbReference type="ARBA" id="ARBA00023136"/>
    </source>
</evidence>
<feature type="domain" description="C-type lectin" evidence="21">
    <location>
        <begin position="960"/>
        <end position="1085"/>
    </location>
</feature>
<evidence type="ECO:0000259" key="22">
    <source>
        <dbReference type="PROSITE" id="PS51092"/>
    </source>
</evidence>
<proteinExistence type="predicted"/>
<keyword evidence="11 20" id="KW-0472">Membrane</keyword>
<keyword evidence="14" id="KW-0325">Glycoprotein</keyword>
<dbReference type="InterPro" id="IPR018378">
    <property type="entry name" value="C-type_lectin_CS"/>
</dbReference>
<dbReference type="InterPro" id="IPR000562">
    <property type="entry name" value="FN_type2_dom"/>
</dbReference>
<evidence type="ECO:0000256" key="3">
    <source>
        <dbReference type="ARBA" id="ARBA00022475"/>
    </source>
</evidence>
<dbReference type="OMA" id="GGDICEH"/>
<dbReference type="GO" id="GO:0005886">
    <property type="term" value="C:plasma membrane"/>
    <property type="evidence" value="ECO:0007669"/>
    <property type="project" value="UniProtKB-SubCell"/>
</dbReference>
<feature type="domain" description="C-type lectin" evidence="21">
    <location>
        <begin position="1245"/>
        <end position="1366"/>
    </location>
</feature>
<feature type="domain" description="C-type lectin" evidence="21">
    <location>
        <begin position="1109"/>
        <end position="1215"/>
    </location>
</feature>
<dbReference type="GO" id="GO:0001819">
    <property type="term" value="P:positive regulation of cytokine production"/>
    <property type="evidence" value="ECO:0007669"/>
    <property type="project" value="Ensembl"/>
</dbReference>
<evidence type="ECO:0000256" key="19">
    <source>
        <dbReference type="PROSITE-ProRule" id="PRU00479"/>
    </source>
</evidence>
<dbReference type="Proteomes" id="UP000594220">
    <property type="component" value="Unplaced"/>
</dbReference>
<dbReference type="GO" id="GO:0072593">
    <property type="term" value="P:reactive oxygen species metabolic process"/>
    <property type="evidence" value="ECO:0007669"/>
    <property type="project" value="Ensembl"/>
</dbReference>
<dbReference type="FunFam" id="3.10.100.10:FF:000032">
    <property type="entry name" value="Secretory phospholipase A2 receptor"/>
    <property type="match status" value="1"/>
</dbReference>
<dbReference type="PROSITE" id="PS51092">
    <property type="entry name" value="FN2_2"/>
    <property type="match status" value="1"/>
</dbReference>
<dbReference type="GeneTree" id="ENSGT01050000244842"/>
<accession>A0A7M4FNB0</accession>
<dbReference type="GO" id="GO:0030246">
    <property type="term" value="F:carbohydrate binding"/>
    <property type="evidence" value="ECO:0007669"/>
    <property type="project" value="UniProtKB-KW"/>
</dbReference>
<keyword evidence="9" id="KW-0677">Repeat</keyword>
<dbReference type="Pfam" id="PF00059">
    <property type="entry name" value="Lectin_C"/>
    <property type="match status" value="8"/>
</dbReference>
<evidence type="ECO:0000256" key="4">
    <source>
        <dbReference type="ARBA" id="ARBA00022525"/>
    </source>
</evidence>
<evidence type="ECO:0000256" key="9">
    <source>
        <dbReference type="ARBA" id="ARBA00022737"/>
    </source>
</evidence>
<dbReference type="PRINTS" id="PR00013">
    <property type="entry name" value="FNTYPEII"/>
</dbReference>
<evidence type="ECO:0000256" key="2">
    <source>
        <dbReference type="ARBA" id="ARBA00004613"/>
    </source>
</evidence>
<keyword evidence="13" id="KW-0675">Receptor</keyword>
<dbReference type="GO" id="GO:1904635">
    <property type="term" value="P:positive regulation of podocyte apoptotic process"/>
    <property type="evidence" value="ECO:0007669"/>
    <property type="project" value="Ensembl"/>
</dbReference>
<reference evidence="23" key="1">
    <citation type="submission" date="2025-08" db="UniProtKB">
        <authorList>
            <consortium name="Ensembl"/>
        </authorList>
    </citation>
    <scope>IDENTIFICATION</scope>
</reference>
<dbReference type="GO" id="GO:0031012">
    <property type="term" value="C:extracellular matrix"/>
    <property type="evidence" value="ECO:0007669"/>
    <property type="project" value="UniProtKB-ARBA"/>
</dbReference>
<dbReference type="PROSITE" id="PS00615">
    <property type="entry name" value="C_TYPE_LECTIN_1"/>
    <property type="match status" value="1"/>
</dbReference>
<dbReference type="InterPro" id="IPR035992">
    <property type="entry name" value="Ricin_B-like_lectins"/>
</dbReference>
<comment type="caution">
    <text evidence="19">Lacks conserved residue(s) required for the propagation of feature annotation.</text>
</comment>
<dbReference type="Pfam" id="PF00040">
    <property type="entry name" value="fn2"/>
    <property type="match status" value="1"/>
</dbReference>
<feature type="domain" description="C-type lectin" evidence="21">
    <location>
        <begin position="670"/>
        <end position="790"/>
    </location>
</feature>
<evidence type="ECO:0000256" key="5">
    <source>
        <dbReference type="ARBA" id="ARBA00022583"/>
    </source>
</evidence>
<dbReference type="InterPro" id="IPR016187">
    <property type="entry name" value="CTDL_fold"/>
</dbReference>
<keyword evidence="7" id="KW-0732">Signal</keyword>
<dbReference type="InterPro" id="IPR036943">
    <property type="entry name" value="FN_type2_sf"/>
</dbReference>
<gene>
    <name evidence="23" type="primary">PLA2R1</name>
</gene>
<dbReference type="GO" id="GO:0090403">
    <property type="term" value="P:oxidative stress-induced premature senescence"/>
    <property type="evidence" value="ECO:0007669"/>
    <property type="project" value="Ensembl"/>
</dbReference>
<dbReference type="PROSITE" id="PS00023">
    <property type="entry name" value="FN2_1"/>
    <property type="match status" value="1"/>
</dbReference>
<evidence type="ECO:0000256" key="14">
    <source>
        <dbReference type="ARBA" id="ARBA00023180"/>
    </source>
</evidence>
<keyword evidence="12" id="KW-1015">Disulfide bond</keyword>
<evidence type="ECO:0000256" key="16">
    <source>
        <dbReference type="ARBA" id="ARBA00044268"/>
    </source>
</evidence>
<dbReference type="GO" id="GO:0006898">
    <property type="term" value="P:receptor-mediated endocytosis"/>
    <property type="evidence" value="ECO:0007669"/>
    <property type="project" value="Ensembl"/>
</dbReference>
<dbReference type="GO" id="GO:0009986">
    <property type="term" value="C:cell surface"/>
    <property type="evidence" value="ECO:0007669"/>
    <property type="project" value="Ensembl"/>
</dbReference>
<evidence type="ECO:0000259" key="21">
    <source>
        <dbReference type="PROSITE" id="PS50041"/>
    </source>
</evidence>
<evidence type="ECO:0000256" key="6">
    <source>
        <dbReference type="ARBA" id="ARBA00022692"/>
    </source>
</evidence>
<dbReference type="GO" id="GO:0043517">
    <property type="term" value="P:positive regulation of DNA damage response, signal transduction by p53 class mediator"/>
    <property type="evidence" value="ECO:0007669"/>
    <property type="project" value="Ensembl"/>
</dbReference>
<keyword evidence="8" id="KW-0430">Lectin</keyword>
<dbReference type="InterPro" id="IPR013806">
    <property type="entry name" value="Kringle-like"/>
</dbReference>
<keyword evidence="10 20" id="KW-1133">Transmembrane helix</keyword>
<dbReference type="Gene3D" id="2.80.10.50">
    <property type="match status" value="1"/>
</dbReference>
<dbReference type="Pfam" id="PF24562">
    <property type="entry name" value="CysR_MRC2_N"/>
    <property type="match status" value="1"/>
</dbReference>
<evidence type="ECO:0000256" key="15">
    <source>
        <dbReference type="ARBA" id="ARBA00044135"/>
    </source>
</evidence>
<evidence type="ECO:0000256" key="12">
    <source>
        <dbReference type="ARBA" id="ARBA00023157"/>
    </source>
</evidence>
<dbReference type="SUPFAM" id="SSF57440">
    <property type="entry name" value="Kringle-like"/>
    <property type="match status" value="1"/>
</dbReference>
<evidence type="ECO:0000256" key="1">
    <source>
        <dbReference type="ARBA" id="ARBA00004251"/>
    </source>
</evidence>
<reference evidence="23" key="2">
    <citation type="submission" date="2025-09" db="UniProtKB">
        <authorList>
            <consortium name="Ensembl"/>
        </authorList>
    </citation>
    <scope>IDENTIFICATION</scope>
</reference>
<feature type="domain" description="C-type lectin" evidence="21">
    <location>
        <begin position="375"/>
        <end position="492"/>
    </location>
</feature>
<dbReference type="FunFam" id="3.10.100.10:FF:000038">
    <property type="entry name" value="Secretory phospholipase A2 receptor"/>
    <property type="match status" value="1"/>
</dbReference>
<comment type="subunit">
    <text evidence="18">Interacts with sPLA2-IB/PLA2G1B; this interaction mediates intracellular signaling as well as clearance of extracellular sPLA2-IB/PLA2G1B via endocytotic pathway. Interacts with sPLA2-X/PLA2G10; this interaction mediates sPLA2-X/PLA2G10 clearance and inactivation.</text>
</comment>
<dbReference type="CDD" id="cd00062">
    <property type="entry name" value="FN2"/>
    <property type="match status" value="1"/>
</dbReference>
<dbReference type="PROSITE" id="PS50041">
    <property type="entry name" value="C_TYPE_LECTIN_2"/>
    <property type="match status" value="8"/>
</dbReference>
<sequence>HTPNPGLLAKKRLVQPLACSGQLALALPWLCKIYMELFSPPPDKGIFIIQSEDYNLCIKADTSRLVLEDCNQRSNYMLWKWVSNRHLYNIGTSTCLGLNISKQEQPLSMFECDSTQHSLWWNCNGKLVVGASQYHLSAANGNHIVAKRMSNHKWKQYMSNDEDICEQTYTLMGNSLGLPCIFPFQYNKKWYYECTRDGREFHWCATTSRYERDEKWGFCTGCDTFWQKNLDTHICYQFNIFSILPWNEARVACQTQGGDLLSITDMEEQEYIKKLNITEIMLWTGLNQLDAAAGWQWSDGAPLAFVNWRPSSAKDSLKENHCVVLNPQMQYSWQSKICESVFPFICKKYLNSTEHKTFDSWKYYPTRCDADWYPYNRNCYKLHKEEKNWSDAVLSCQNDNSKLIRITSLAEAELLVNLLEVENVTEIWIGLSSNKTPIVFEWSDGSLVTFTTWHQQEPNILQRTAPFCVSAQEIDGHWKIKNCEDKLFYLCQKAGKFENVTSEKESGCLEGWERHGGFCYKIDNTPRSFEQASSGYYCPPTLLTVKNRFEQAFINSIIYGMVKTEETYFWIGLQDLNNTGEYSWLMTDGKYQPVSYTNWNKYQPRHSGQCVVIRGGQSLGFWDVKSCKSFKAMALCKQKIKSYEETEPKYGRPVTSCYFGWESNSNLLNCYKIFHSEKVLKKRTWGEAEALCQDFGAHLASFTHIYEEEFLNNFLSMIFDRAEERQFWIGFNKRNPMSGGSWQWSDGTPVVSAFLENKYFEDDSRNCAAYKANKTVLPINCNEQREWICKIPKGIKPKSPEWYIHEPSWFYYQGAEYLFHESPSEWATFQFVCGWLRSGIVSIHSSEEQDFIHQKIKKLSSSDDAHWWIGLGSETPSDTFRWKDGLPVTYQNWNKLRDGSVHTQEGRCVFMSSQTGLWGYENCTVSLPCICKRKTIWKIEREIPKDQNQQGTCPKGWLHFGTKCFLIQIPKDPSQLRSWYSAQEFCSKSDGSLASIENEMEQAFITMNLFGHKTNVWIGLQGDDYTKMVTQKSEAYSNWSPVEVIHISNIQEDELCTLVSNNPNFYFTGKWYLDSCEKTNGFICQKTQDKSRRSINGSEMYPVPGTLEYGNKTYILIYENLTWYDALKSCTAKGADLVSITDHYHQAFLSVVVNRLGYPHWIGLFTSDSGLNFKWSDGTKSLFSFWREEESQSFGSCVFVDINGHWESANCERRLQGAICHVPNKKKIIEHKGLCSEKTVPWLKFKNNCYSFSTVFKSTSFDTAYESCKKQGSNLLTIKDEEENAFLLEELHAYGSSVQMIWLNILFVKDNDTVAWFDGSPLNYSNWGIREPELSHLKGNFCIALRTRDGVWQLSSCKENKGFVCKMDTGMCLFRRNPYTILISLVVIMILVMVAAVLFVLYKKKNSLFSRILWARNAYYFQNISEGPTLEESILISDLEKNNDY</sequence>
<dbReference type="GO" id="GO:0043274">
    <property type="term" value="F:phospholipase binding"/>
    <property type="evidence" value="ECO:0007669"/>
    <property type="project" value="Ensembl"/>
</dbReference>
<dbReference type="InterPro" id="IPR001304">
    <property type="entry name" value="C-type_lectin-like"/>
</dbReference>
<evidence type="ECO:0000256" key="18">
    <source>
        <dbReference type="ARBA" id="ARBA00046689"/>
    </source>
</evidence>
<dbReference type="FunFam" id="2.10.10.10:FF:000001">
    <property type="entry name" value="Fibronectin 1a isoform 1"/>
    <property type="match status" value="1"/>
</dbReference>
<evidence type="ECO:0000256" key="13">
    <source>
        <dbReference type="ARBA" id="ARBA00023170"/>
    </source>
</evidence>
<feature type="transmembrane region" description="Helical" evidence="20">
    <location>
        <begin position="1379"/>
        <end position="1402"/>
    </location>
</feature>
<dbReference type="SMART" id="SM00034">
    <property type="entry name" value="CLECT"/>
    <property type="match status" value="8"/>
</dbReference>
<dbReference type="GO" id="GO:0090399">
    <property type="term" value="P:replicative senescence"/>
    <property type="evidence" value="ECO:0007669"/>
    <property type="project" value="Ensembl"/>
</dbReference>
<dbReference type="SUPFAM" id="SSF50370">
    <property type="entry name" value="Ricin B-like lectins"/>
    <property type="match status" value="1"/>
</dbReference>
<dbReference type="PANTHER" id="PTHR22803">
    <property type="entry name" value="MANNOSE, PHOSPHOLIPASE, LECTIN RECEPTOR RELATED"/>
    <property type="match status" value="1"/>
</dbReference>
<dbReference type="SUPFAM" id="SSF56436">
    <property type="entry name" value="C-type lectin-like"/>
    <property type="match status" value="8"/>
</dbReference>
<name>A0A7M4FNB0_CROPO</name>
<evidence type="ECO:0000313" key="24">
    <source>
        <dbReference type="Proteomes" id="UP000594220"/>
    </source>
</evidence>
<keyword evidence="24" id="KW-1185">Reference proteome</keyword>
<dbReference type="GO" id="GO:0043235">
    <property type="term" value="C:receptor complex"/>
    <property type="evidence" value="ECO:0007669"/>
    <property type="project" value="Ensembl"/>
</dbReference>
<comment type="subcellular location">
    <subcellularLocation>
        <location evidence="1">Cell membrane</location>
        <topology evidence="1">Single-pass type I membrane protein</topology>
    </subcellularLocation>
    <subcellularLocation>
        <location evidence="2">Secreted</location>
    </subcellularLocation>
</comment>
<dbReference type="InterPro" id="IPR000772">
    <property type="entry name" value="Ricin_B_lectin"/>
</dbReference>
<dbReference type="SMART" id="SM00059">
    <property type="entry name" value="FN2"/>
    <property type="match status" value="1"/>
</dbReference>
<dbReference type="Ensembl" id="ENSCPRT00005031744.1">
    <property type="protein sequence ID" value="ENSCPRP00005027167.1"/>
    <property type="gene ID" value="ENSCPRG00005018814.1"/>
</dbReference>